<sequence length="113" mass="12685">MADRQEIDVEAWREQWRDLTQSMVFDGVWAREGLSSRERRLLTIGLVVSGQSEGAAKHHLRAALDEGIDTDDLFETILHTAIYAGWPKGGFAMQVCAELAAERRALSNREGGW</sequence>
<dbReference type="PANTHER" id="PTHR33570">
    <property type="entry name" value="4-CARBOXYMUCONOLACTONE DECARBOXYLASE FAMILY PROTEIN"/>
    <property type="match status" value="1"/>
</dbReference>
<gene>
    <name evidence="2" type="ORF">ER308_13850</name>
</gene>
<dbReference type="AlphaFoldDB" id="A0A411YH24"/>
<dbReference type="KEGG" id="erz:ER308_13850"/>
<dbReference type="Gene3D" id="1.20.1290.10">
    <property type="entry name" value="AhpD-like"/>
    <property type="match status" value="1"/>
</dbReference>
<accession>A0A411YH24</accession>
<evidence type="ECO:0000313" key="2">
    <source>
        <dbReference type="EMBL" id="QBI20540.1"/>
    </source>
</evidence>
<proteinExistence type="predicted"/>
<dbReference type="GO" id="GO:0051920">
    <property type="term" value="F:peroxiredoxin activity"/>
    <property type="evidence" value="ECO:0007669"/>
    <property type="project" value="InterPro"/>
</dbReference>
<dbReference type="EMBL" id="CP036402">
    <property type="protein sequence ID" value="QBI20540.1"/>
    <property type="molecule type" value="Genomic_DNA"/>
</dbReference>
<feature type="domain" description="Carboxymuconolactone decarboxylase-like" evidence="1">
    <location>
        <begin position="21"/>
        <end position="95"/>
    </location>
</feature>
<dbReference type="Pfam" id="PF02627">
    <property type="entry name" value="CMD"/>
    <property type="match status" value="1"/>
</dbReference>
<dbReference type="PANTHER" id="PTHR33570:SF2">
    <property type="entry name" value="CARBOXYMUCONOLACTONE DECARBOXYLASE-LIKE DOMAIN-CONTAINING PROTEIN"/>
    <property type="match status" value="1"/>
</dbReference>
<protein>
    <submittedName>
        <fullName evidence="2">Carboxymuconolactone decarboxylase family protein</fullName>
    </submittedName>
</protein>
<evidence type="ECO:0000313" key="3">
    <source>
        <dbReference type="Proteomes" id="UP000291469"/>
    </source>
</evidence>
<evidence type="ECO:0000259" key="1">
    <source>
        <dbReference type="Pfam" id="PF02627"/>
    </source>
</evidence>
<organism evidence="2 3">
    <name type="scientific">Egibacter rhizosphaerae</name>
    <dbReference type="NCBI Taxonomy" id="1670831"/>
    <lineage>
        <taxon>Bacteria</taxon>
        <taxon>Bacillati</taxon>
        <taxon>Actinomycetota</taxon>
        <taxon>Nitriliruptoria</taxon>
        <taxon>Egibacterales</taxon>
        <taxon>Egibacteraceae</taxon>
        <taxon>Egibacter</taxon>
    </lineage>
</organism>
<name>A0A411YH24_9ACTN</name>
<reference evidence="2 3" key="1">
    <citation type="submission" date="2019-01" db="EMBL/GenBank/DDBJ databases">
        <title>Egibacter rhizosphaerae EGI 80759T.</title>
        <authorList>
            <person name="Chen D.-D."/>
            <person name="Tian Y."/>
            <person name="Jiao J.-Y."/>
            <person name="Zhang X.-T."/>
            <person name="Zhang Y.-G."/>
            <person name="Zhang Y."/>
            <person name="Xiao M."/>
            <person name="Shu W.-S."/>
            <person name="Li W.-J."/>
        </authorList>
    </citation>
    <scope>NUCLEOTIDE SEQUENCE [LARGE SCALE GENOMIC DNA]</scope>
    <source>
        <strain evidence="2 3">EGI 80759</strain>
    </source>
</reference>
<dbReference type="InterPro" id="IPR029032">
    <property type="entry name" value="AhpD-like"/>
</dbReference>
<dbReference type="InterPro" id="IPR052512">
    <property type="entry name" value="4CMD/NDH-1_regulator"/>
</dbReference>
<dbReference type="InterPro" id="IPR003779">
    <property type="entry name" value="CMD-like"/>
</dbReference>
<dbReference type="RefSeq" id="WP_131155535.1">
    <property type="nucleotide sequence ID" value="NZ_CP036402.1"/>
</dbReference>
<dbReference type="OrthoDB" id="9802489at2"/>
<dbReference type="Proteomes" id="UP000291469">
    <property type="component" value="Chromosome"/>
</dbReference>
<dbReference type="SUPFAM" id="SSF69118">
    <property type="entry name" value="AhpD-like"/>
    <property type="match status" value="1"/>
</dbReference>
<keyword evidence="3" id="KW-1185">Reference proteome</keyword>